<feature type="region of interest" description="Disordered" evidence="1">
    <location>
        <begin position="1"/>
        <end position="24"/>
    </location>
</feature>
<feature type="compositionally biased region" description="Low complexity" evidence="1">
    <location>
        <begin position="241"/>
        <end position="253"/>
    </location>
</feature>
<sequence length="388" mass="43282">MSTGSIASNPIDVDSVLDPTNPGMSMDNPISIDDELVSRGRPIDRCQTPQLSPRWMRWAEDRMNYFSQSRMATPTPLRYCGARSYREESPVVRRPFVVGSSAINHLNNLLASEELQPLSDSASVSVHTGVPRISPGLVGLHPQFQRPPTPAPVPDPYDSNRIASPEYQPLSPSFRHRSDSPIYVPTPGLRASPAVFDESWTEFPPNWMSAPPAPRPQNLASPVLSDILVPEYADPPVYTTFNNPVPNNENFEPATELDDADSSNGSSTSDPFLGIPRVASPFPPGFYDLNDYPFLTPPQINTLLNRRSNPTDFDPHVFGSEEYLHLYQSFASEFVDYCNKCPPPNDSARSRRVQAFESLNRQYLSVDRRVRSQASDLGKIVHKSQKNR</sequence>
<accession>A0A5B0NI39</accession>
<protein>
    <submittedName>
        <fullName evidence="2">Uncharacterized protein</fullName>
    </submittedName>
</protein>
<proteinExistence type="predicted"/>
<dbReference type="AlphaFoldDB" id="A0A5B0NI39"/>
<evidence type="ECO:0000313" key="3">
    <source>
        <dbReference type="Proteomes" id="UP000325313"/>
    </source>
</evidence>
<evidence type="ECO:0000313" key="2">
    <source>
        <dbReference type="EMBL" id="KAA1088232.1"/>
    </source>
</evidence>
<feature type="region of interest" description="Disordered" evidence="1">
    <location>
        <begin position="241"/>
        <end position="272"/>
    </location>
</feature>
<name>A0A5B0NI39_PUCGR</name>
<evidence type="ECO:0000256" key="1">
    <source>
        <dbReference type="SAM" id="MobiDB-lite"/>
    </source>
</evidence>
<organism evidence="2 3">
    <name type="scientific">Puccinia graminis f. sp. tritici</name>
    <dbReference type="NCBI Taxonomy" id="56615"/>
    <lineage>
        <taxon>Eukaryota</taxon>
        <taxon>Fungi</taxon>
        <taxon>Dikarya</taxon>
        <taxon>Basidiomycota</taxon>
        <taxon>Pucciniomycotina</taxon>
        <taxon>Pucciniomycetes</taxon>
        <taxon>Pucciniales</taxon>
        <taxon>Pucciniaceae</taxon>
        <taxon>Puccinia</taxon>
    </lineage>
</organism>
<dbReference type="EMBL" id="VDEP01000407">
    <property type="protein sequence ID" value="KAA1088232.1"/>
    <property type="molecule type" value="Genomic_DNA"/>
</dbReference>
<gene>
    <name evidence="2" type="ORF">PGTUg99_027886</name>
</gene>
<reference evidence="2 3" key="1">
    <citation type="submission" date="2019-05" db="EMBL/GenBank/DDBJ databases">
        <title>Emergence of the Ug99 lineage of the wheat stem rust pathogen through somatic hybridization.</title>
        <authorList>
            <person name="Li F."/>
            <person name="Upadhyaya N.M."/>
            <person name="Sperschneider J."/>
            <person name="Matny O."/>
            <person name="Nguyen-Phuc H."/>
            <person name="Mago R."/>
            <person name="Raley C."/>
            <person name="Miller M.E."/>
            <person name="Silverstein K.A.T."/>
            <person name="Henningsen E."/>
            <person name="Hirsch C.D."/>
            <person name="Visser B."/>
            <person name="Pretorius Z.A."/>
            <person name="Steffenson B.J."/>
            <person name="Schwessinger B."/>
            <person name="Dodds P.N."/>
            <person name="Figueroa M."/>
        </authorList>
    </citation>
    <scope>NUCLEOTIDE SEQUENCE [LARGE SCALE GENOMIC DNA]</scope>
    <source>
        <strain evidence="2 3">Ug99</strain>
    </source>
</reference>
<comment type="caution">
    <text evidence="2">The sequence shown here is derived from an EMBL/GenBank/DDBJ whole genome shotgun (WGS) entry which is preliminary data.</text>
</comment>
<dbReference type="Proteomes" id="UP000325313">
    <property type="component" value="Unassembled WGS sequence"/>
</dbReference>